<keyword evidence="1" id="KW-0812">Transmembrane</keyword>
<dbReference type="PANTHER" id="PTHR39470">
    <property type="entry name" value="CHROMOSOME 10, WHOLE GENOME SHOTGUN SEQUENCE"/>
    <property type="match status" value="1"/>
</dbReference>
<comment type="caution">
    <text evidence="2">The sequence shown here is derived from an EMBL/GenBank/DDBJ whole genome shotgun (WGS) entry which is preliminary data.</text>
</comment>
<name>A0A8H5FM52_9AGAR</name>
<feature type="transmembrane region" description="Helical" evidence="1">
    <location>
        <begin position="134"/>
        <end position="153"/>
    </location>
</feature>
<evidence type="ECO:0000313" key="3">
    <source>
        <dbReference type="Proteomes" id="UP000541558"/>
    </source>
</evidence>
<feature type="transmembrane region" description="Helical" evidence="1">
    <location>
        <begin position="165"/>
        <end position="187"/>
    </location>
</feature>
<dbReference type="OrthoDB" id="4218123at2759"/>
<dbReference type="PANTHER" id="PTHR39470:SF1">
    <property type="entry name" value="CHORISMATE SYNTHASE PROTEIN"/>
    <property type="match status" value="1"/>
</dbReference>
<keyword evidence="3" id="KW-1185">Reference proteome</keyword>
<evidence type="ECO:0000256" key="1">
    <source>
        <dbReference type="SAM" id="Phobius"/>
    </source>
</evidence>
<gene>
    <name evidence="2" type="ORF">D9611_001454</name>
</gene>
<dbReference type="EMBL" id="JAACJK010000001">
    <property type="protein sequence ID" value="KAF5341879.1"/>
    <property type="molecule type" value="Genomic_DNA"/>
</dbReference>
<feature type="transmembrane region" description="Helical" evidence="1">
    <location>
        <begin position="6"/>
        <end position="24"/>
    </location>
</feature>
<keyword evidence="1" id="KW-0472">Membrane</keyword>
<evidence type="ECO:0000313" key="2">
    <source>
        <dbReference type="EMBL" id="KAF5341879.1"/>
    </source>
</evidence>
<organism evidence="2 3">
    <name type="scientific">Ephemerocybe angulata</name>
    <dbReference type="NCBI Taxonomy" id="980116"/>
    <lineage>
        <taxon>Eukaryota</taxon>
        <taxon>Fungi</taxon>
        <taxon>Dikarya</taxon>
        <taxon>Basidiomycota</taxon>
        <taxon>Agaricomycotina</taxon>
        <taxon>Agaricomycetes</taxon>
        <taxon>Agaricomycetidae</taxon>
        <taxon>Agaricales</taxon>
        <taxon>Agaricineae</taxon>
        <taxon>Psathyrellaceae</taxon>
        <taxon>Ephemerocybe</taxon>
    </lineage>
</organism>
<feature type="transmembrane region" description="Helical" evidence="1">
    <location>
        <begin position="36"/>
        <end position="54"/>
    </location>
</feature>
<accession>A0A8H5FM52</accession>
<protein>
    <submittedName>
        <fullName evidence="2">Uncharacterized protein</fullName>
    </submittedName>
</protein>
<proteinExistence type="predicted"/>
<keyword evidence="1" id="KW-1133">Transmembrane helix</keyword>
<dbReference type="AlphaFoldDB" id="A0A8H5FM52"/>
<reference evidence="2 3" key="1">
    <citation type="journal article" date="2020" name="ISME J.">
        <title>Uncovering the hidden diversity of litter-decomposition mechanisms in mushroom-forming fungi.</title>
        <authorList>
            <person name="Floudas D."/>
            <person name="Bentzer J."/>
            <person name="Ahren D."/>
            <person name="Johansson T."/>
            <person name="Persson P."/>
            <person name="Tunlid A."/>
        </authorList>
    </citation>
    <scope>NUCLEOTIDE SEQUENCE [LARGE SCALE GENOMIC DNA]</scope>
    <source>
        <strain evidence="2 3">CBS 175.51</strain>
    </source>
</reference>
<sequence length="362" mass="40359">MFPLIVDPTIFTAVAICLISAWLYRVSAKAYPTTKILRHALLFGHSIYLLKSILVTPPRNVFLETNSTPNTPADSMRAIYLHRSPSGELEPELEGLFRKLNSFDMRLLYLQLGHDAVAGCDYCHSFEEYASFAFARPIFVYILEIALVGAFTLPNSPRAHLRSFGIGILIVALVAEVIATLTASQILTPGGMEHWASSMWHDLIHLSRTSLFLVLPLILHAPRPPLIHSIPILGSLLPTPDLRAGLPRTAERLQSIQRALDNLIPRLHLISYTRAAIMRGDETRKRAERWWSKEGKEGMAGIEDAAVKRTAKGMGLAYDEEPMVEDAGKDRKLTLRENARKGVETMFSTVPPSESWVKMSAP</sequence>
<dbReference type="Proteomes" id="UP000541558">
    <property type="component" value="Unassembled WGS sequence"/>
</dbReference>